<dbReference type="SUPFAM" id="SSF48498">
    <property type="entry name" value="Tetracyclin repressor-like, C-terminal domain"/>
    <property type="match status" value="1"/>
</dbReference>
<sequence>MPTATWERLPEARRAAVLRAAEEEFAAHGFSGGSLNVIARNAGVAKGSLFQYFTDKIDLYTHLSELACARISAHMGRHIARMPWERGFFAAYRQLVLVWMEYFRTHPVELALTAAVNLEPEPSARLAVREVVNRFYLRDLRPLLERAREAGDLRPDADLDACLALLLMVLPHLALAPSYPGLDPVLGLSSGDPAQVEAAAMRLLDVFEAAFGTRVTAEP</sequence>
<dbReference type="SUPFAM" id="SSF46689">
    <property type="entry name" value="Homeodomain-like"/>
    <property type="match status" value="1"/>
</dbReference>
<dbReference type="InterPro" id="IPR036271">
    <property type="entry name" value="Tet_transcr_reg_TetR-rel_C_sf"/>
</dbReference>
<dbReference type="Pfam" id="PF00440">
    <property type="entry name" value="TetR_N"/>
    <property type="match status" value="1"/>
</dbReference>
<dbReference type="RefSeq" id="WP_203879360.1">
    <property type="nucleotide sequence ID" value="NZ_BOOJ01000074.1"/>
</dbReference>
<evidence type="ECO:0000256" key="1">
    <source>
        <dbReference type="ARBA" id="ARBA00023125"/>
    </source>
</evidence>
<feature type="domain" description="HTH tetR-type" evidence="3">
    <location>
        <begin position="11"/>
        <end position="71"/>
    </location>
</feature>
<accession>A0A8J3SWN5</accession>
<comment type="caution">
    <text evidence="4">The sequence shown here is derived from an EMBL/GenBank/DDBJ whole genome shotgun (WGS) entry which is preliminary data.</text>
</comment>
<feature type="DNA-binding region" description="H-T-H motif" evidence="2">
    <location>
        <begin position="34"/>
        <end position="53"/>
    </location>
</feature>
<dbReference type="GO" id="GO:0003700">
    <property type="term" value="F:DNA-binding transcription factor activity"/>
    <property type="evidence" value="ECO:0007669"/>
    <property type="project" value="TreeGrafter"/>
</dbReference>
<evidence type="ECO:0000256" key="2">
    <source>
        <dbReference type="PROSITE-ProRule" id="PRU00335"/>
    </source>
</evidence>
<dbReference type="PROSITE" id="PS50977">
    <property type="entry name" value="HTH_TETR_2"/>
    <property type="match status" value="1"/>
</dbReference>
<dbReference type="InterPro" id="IPR050109">
    <property type="entry name" value="HTH-type_TetR-like_transc_reg"/>
</dbReference>
<dbReference type="Gene3D" id="1.10.357.10">
    <property type="entry name" value="Tetracycline Repressor, domain 2"/>
    <property type="match status" value="1"/>
</dbReference>
<dbReference type="InterPro" id="IPR009057">
    <property type="entry name" value="Homeodomain-like_sf"/>
</dbReference>
<protein>
    <submittedName>
        <fullName evidence="4">TetR family transcriptional regulator</fullName>
    </submittedName>
</protein>
<reference evidence="4 5" key="1">
    <citation type="submission" date="2021-01" db="EMBL/GenBank/DDBJ databases">
        <title>Whole genome shotgun sequence of Planobispora siamensis NBRC 107568.</title>
        <authorList>
            <person name="Komaki H."/>
            <person name="Tamura T."/>
        </authorList>
    </citation>
    <scope>NUCLEOTIDE SEQUENCE [LARGE SCALE GENOMIC DNA]</scope>
    <source>
        <strain evidence="4 5">NBRC 107568</strain>
    </source>
</reference>
<evidence type="ECO:0000313" key="4">
    <source>
        <dbReference type="EMBL" id="GIH96898.1"/>
    </source>
</evidence>
<dbReference type="PANTHER" id="PTHR30055">
    <property type="entry name" value="HTH-TYPE TRANSCRIPTIONAL REGULATOR RUTR"/>
    <property type="match status" value="1"/>
</dbReference>
<dbReference type="PRINTS" id="PR00455">
    <property type="entry name" value="HTHTETR"/>
</dbReference>
<dbReference type="EMBL" id="BOOJ01000074">
    <property type="protein sequence ID" value="GIH96898.1"/>
    <property type="molecule type" value="Genomic_DNA"/>
</dbReference>
<keyword evidence="5" id="KW-1185">Reference proteome</keyword>
<dbReference type="PANTHER" id="PTHR30055:SF226">
    <property type="entry name" value="HTH-TYPE TRANSCRIPTIONAL REGULATOR PKSA"/>
    <property type="match status" value="1"/>
</dbReference>
<dbReference type="InterPro" id="IPR023772">
    <property type="entry name" value="DNA-bd_HTH_TetR-type_CS"/>
</dbReference>
<dbReference type="AlphaFoldDB" id="A0A8J3SWN5"/>
<proteinExistence type="predicted"/>
<name>A0A8J3SWN5_9ACTN</name>
<dbReference type="PROSITE" id="PS01081">
    <property type="entry name" value="HTH_TETR_1"/>
    <property type="match status" value="1"/>
</dbReference>
<evidence type="ECO:0000259" key="3">
    <source>
        <dbReference type="PROSITE" id="PS50977"/>
    </source>
</evidence>
<evidence type="ECO:0000313" key="5">
    <source>
        <dbReference type="Proteomes" id="UP000619788"/>
    </source>
</evidence>
<organism evidence="4 5">
    <name type="scientific">Planobispora siamensis</name>
    <dbReference type="NCBI Taxonomy" id="936338"/>
    <lineage>
        <taxon>Bacteria</taxon>
        <taxon>Bacillati</taxon>
        <taxon>Actinomycetota</taxon>
        <taxon>Actinomycetes</taxon>
        <taxon>Streptosporangiales</taxon>
        <taxon>Streptosporangiaceae</taxon>
        <taxon>Planobispora</taxon>
    </lineage>
</organism>
<gene>
    <name evidence="4" type="ORF">Psi01_75280</name>
</gene>
<dbReference type="GO" id="GO:0000976">
    <property type="term" value="F:transcription cis-regulatory region binding"/>
    <property type="evidence" value="ECO:0007669"/>
    <property type="project" value="TreeGrafter"/>
</dbReference>
<keyword evidence="1 2" id="KW-0238">DNA-binding</keyword>
<dbReference type="Proteomes" id="UP000619788">
    <property type="component" value="Unassembled WGS sequence"/>
</dbReference>
<dbReference type="InterPro" id="IPR001647">
    <property type="entry name" value="HTH_TetR"/>
</dbReference>